<sequence length="178" mass="20111">MVGVKNNRRARYTQRVIQETVLSLLESKPINAISVTEVCAQADVNRTTFYRYYTDVYDCVESIEKAFVKSLHPLAGATPSQALEHLLTAFYEDKKLSNLVFVEGKTKLLERMQDLMAHTGPKPPMIADYQGAYIGAGLQNILKKWVKDGMPETPHKLTQIIIDTILAKNLDDLRDEVL</sequence>
<dbReference type="SUPFAM" id="SSF46689">
    <property type="entry name" value="Homeodomain-like"/>
    <property type="match status" value="1"/>
</dbReference>
<feature type="domain" description="HTH tetR-type" evidence="3">
    <location>
        <begin position="11"/>
        <end position="71"/>
    </location>
</feature>
<accession>A0A0R1UY86</accession>
<dbReference type="GO" id="GO:0003677">
    <property type="term" value="F:DNA binding"/>
    <property type="evidence" value="ECO:0007669"/>
    <property type="project" value="UniProtKB-UniRule"/>
</dbReference>
<dbReference type="Gene3D" id="1.10.357.10">
    <property type="entry name" value="Tetracycline Repressor, domain 2"/>
    <property type="match status" value="1"/>
</dbReference>
<dbReference type="OrthoDB" id="9810250at2"/>
<reference evidence="4 5" key="1">
    <citation type="journal article" date="2015" name="Genome Announc.">
        <title>Expanding the biotechnology potential of lactobacilli through comparative genomics of 213 strains and associated genera.</title>
        <authorList>
            <person name="Sun Z."/>
            <person name="Harris H.M."/>
            <person name="McCann A."/>
            <person name="Guo C."/>
            <person name="Argimon S."/>
            <person name="Zhang W."/>
            <person name="Yang X."/>
            <person name="Jeffery I.B."/>
            <person name="Cooney J.C."/>
            <person name="Kagawa T.F."/>
            <person name="Liu W."/>
            <person name="Song Y."/>
            <person name="Salvetti E."/>
            <person name="Wrobel A."/>
            <person name="Rasinkangas P."/>
            <person name="Parkhill J."/>
            <person name="Rea M.C."/>
            <person name="O'Sullivan O."/>
            <person name="Ritari J."/>
            <person name="Douillard F.P."/>
            <person name="Paul Ross R."/>
            <person name="Yang R."/>
            <person name="Briner A.E."/>
            <person name="Felis G.E."/>
            <person name="de Vos W.M."/>
            <person name="Barrangou R."/>
            <person name="Klaenhammer T.R."/>
            <person name="Caufield P.W."/>
            <person name="Cui Y."/>
            <person name="Zhang H."/>
            <person name="O'Toole P.W."/>
        </authorList>
    </citation>
    <scope>NUCLEOTIDE SEQUENCE [LARGE SCALE GENOMIC DNA]</scope>
    <source>
        <strain evidence="4 5">DSM 16381</strain>
    </source>
</reference>
<dbReference type="STRING" id="1423753.FD28_GL002205"/>
<comment type="caution">
    <text evidence="4">The sequence shown here is derived from an EMBL/GenBank/DDBJ whole genome shotgun (WGS) entry which is preliminary data.</text>
</comment>
<dbReference type="InterPro" id="IPR009057">
    <property type="entry name" value="Homeodomain-like_sf"/>
</dbReference>
<feature type="DNA-binding region" description="H-T-H motif" evidence="2">
    <location>
        <begin position="34"/>
        <end position="53"/>
    </location>
</feature>
<dbReference type="InterPro" id="IPR050624">
    <property type="entry name" value="HTH-type_Tx_Regulator"/>
</dbReference>
<gene>
    <name evidence="4" type="ORF">FD28_GL002205</name>
</gene>
<keyword evidence="5" id="KW-1185">Reference proteome</keyword>
<organism evidence="4 5">
    <name type="scientific">Levilactobacillus hammesii DSM 16381</name>
    <dbReference type="NCBI Taxonomy" id="1423753"/>
    <lineage>
        <taxon>Bacteria</taxon>
        <taxon>Bacillati</taxon>
        <taxon>Bacillota</taxon>
        <taxon>Bacilli</taxon>
        <taxon>Lactobacillales</taxon>
        <taxon>Lactobacillaceae</taxon>
        <taxon>Levilactobacillus</taxon>
    </lineage>
</organism>
<proteinExistence type="predicted"/>
<evidence type="ECO:0000313" key="5">
    <source>
        <dbReference type="Proteomes" id="UP000051580"/>
    </source>
</evidence>
<evidence type="ECO:0000259" key="3">
    <source>
        <dbReference type="PROSITE" id="PS50977"/>
    </source>
</evidence>
<evidence type="ECO:0000256" key="2">
    <source>
        <dbReference type="PROSITE-ProRule" id="PRU00335"/>
    </source>
</evidence>
<dbReference type="PANTHER" id="PTHR43479:SF7">
    <property type="entry name" value="TETR-FAMILY TRANSCRIPTIONAL REGULATOR"/>
    <property type="match status" value="1"/>
</dbReference>
<name>A0A0R1UY86_9LACO</name>
<evidence type="ECO:0000313" key="4">
    <source>
        <dbReference type="EMBL" id="KRL95717.1"/>
    </source>
</evidence>
<dbReference type="AlphaFoldDB" id="A0A0R1UY86"/>
<protein>
    <recommendedName>
        <fullName evidence="3">HTH tetR-type domain-containing protein</fullName>
    </recommendedName>
</protein>
<dbReference type="InterPro" id="IPR001647">
    <property type="entry name" value="HTH_TetR"/>
</dbReference>
<dbReference type="PANTHER" id="PTHR43479">
    <property type="entry name" value="ACREF/ENVCD OPERON REPRESSOR-RELATED"/>
    <property type="match status" value="1"/>
</dbReference>
<dbReference type="EMBL" id="AZFS01000045">
    <property type="protein sequence ID" value="KRL95717.1"/>
    <property type="molecule type" value="Genomic_DNA"/>
</dbReference>
<evidence type="ECO:0000256" key="1">
    <source>
        <dbReference type="ARBA" id="ARBA00023125"/>
    </source>
</evidence>
<dbReference type="RefSeq" id="WP_057732736.1">
    <property type="nucleotide sequence ID" value="NZ_AZFS01000045.1"/>
</dbReference>
<dbReference type="PATRIC" id="fig|1423753.3.peg.2314"/>
<dbReference type="Proteomes" id="UP000051580">
    <property type="component" value="Unassembled WGS sequence"/>
</dbReference>
<keyword evidence="1 2" id="KW-0238">DNA-binding</keyword>
<dbReference type="PROSITE" id="PS50977">
    <property type="entry name" value="HTH_TETR_2"/>
    <property type="match status" value="1"/>
</dbReference>